<protein>
    <submittedName>
        <fullName evidence="1">Uncharacterized protein</fullName>
    </submittedName>
</protein>
<name>A0A8S5T708_9CAUD</name>
<organism evidence="1">
    <name type="scientific">Siphoviridae sp. ctxMM9</name>
    <dbReference type="NCBI Taxonomy" id="2827973"/>
    <lineage>
        <taxon>Viruses</taxon>
        <taxon>Duplodnaviria</taxon>
        <taxon>Heunggongvirae</taxon>
        <taxon>Uroviricota</taxon>
        <taxon>Caudoviricetes</taxon>
    </lineage>
</organism>
<dbReference type="EMBL" id="BK032759">
    <property type="protein sequence ID" value="DAF58896.1"/>
    <property type="molecule type" value="Genomic_DNA"/>
</dbReference>
<reference evidence="1" key="1">
    <citation type="journal article" date="2021" name="Proc. Natl. Acad. Sci. U.S.A.">
        <title>A Catalog of Tens of Thousands of Viruses from Human Metagenomes Reveals Hidden Associations with Chronic Diseases.</title>
        <authorList>
            <person name="Tisza M.J."/>
            <person name="Buck C.B."/>
        </authorList>
    </citation>
    <scope>NUCLEOTIDE SEQUENCE</scope>
    <source>
        <strain evidence="1">CtxMM9</strain>
    </source>
</reference>
<sequence length="42" mass="5175">MFLNKVIRWKFPGKKKYSFRAIFLETTIYNYLDLAKVFKEQV</sequence>
<proteinExistence type="predicted"/>
<evidence type="ECO:0000313" key="1">
    <source>
        <dbReference type="EMBL" id="DAF58896.1"/>
    </source>
</evidence>
<accession>A0A8S5T708</accession>